<evidence type="ECO:0000256" key="1">
    <source>
        <dbReference type="ARBA" id="ARBA00006484"/>
    </source>
</evidence>
<gene>
    <name evidence="4" type="ORF">VZC37_23015</name>
</gene>
<dbReference type="SUPFAM" id="SSF51735">
    <property type="entry name" value="NAD(P)-binding Rossmann-fold domains"/>
    <property type="match status" value="1"/>
</dbReference>
<accession>A0ABU7MJD2</accession>
<dbReference type="EMBL" id="JAZDUF010000009">
    <property type="protein sequence ID" value="MEE3853227.1"/>
    <property type="molecule type" value="Genomic_DNA"/>
</dbReference>
<evidence type="ECO:0000259" key="3">
    <source>
        <dbReference type="SMART" id="SM00822"/>
    </source>
</evidence>
<evidence type="ECO:0000313" key="5">
    <source>
        <dbReference type="Proteomes" id="UP001347146"/>
    </source>
</evidence>
<dbReference type="PRINTS" id="PR00080">
    <property type="entry name" value="SDRFAMILY"/>
</dbReference>
<dbReference type="Gene3D" id="3.40.50.720">
    <property type="entry name" value="NAD(P)-binding Rossmann-like Domain"/>
    <property type="match status" value="1"/>
</dbReference>
<dbReference type="SMART" id="SM00822">
    <property type="entry name" value="PKS_KR"/>
    <property type="match status" value="1"/>
</dbReference>
<feature type="region of interest" description="Disordered" evidence="2">
    <location>
        <begin position="1"/>
        <end position="24"/>
    </location>
</feature>
<dbReference type="Proteomes" id="UP001347146">
    <property type="component" value="Unassembled WGS sequence"/>
</dbReference>
<dbReference type="CDD" id="cd05233">
    <property type="entry name" value="SDR_c"/>
    <property type="match status" value="1"/>
</dbReference>
<protein>
    <submittedName>
        <fullName evidence="4">SDR family oxidoreductase</fullName>
    </submittedName>
</protein>
<dbReference type="RefSeq" id="WP_330436189.1">
    <property type="nucleotide sequence ID" value="NZ_JAZDUF010000009.1"/>
</dbReference>
<comment type="caution">
    <text evidence="4">The sequence shown here is derived from an EMBL/GenBank/DDBJ whole genome shotgun (WGS) entry which is preliminary data.</text>
</comment>
<organism evidence="4 5">
    <name type="scientific">Gordonia sesuvii</name>
    <dbReference type="NCBI Taxonomy" id="3116777"/>
    <lineage>
        <taxon>Bacteria</taxon>
        <taxon>Bacillati</taxon>
        <taxon>Actinomycetota</taxon>
        <taxon>Actinomycetes</taxon>
        <taxon>Mycobacteriales</taxon>
        <taxon>Gordoniaceae</taxon>
        <taxon>Gordonia</taxon>
    </lineage>
</organism>
<dbReference type="InterPro" id="IPR002347">
    <property type="entry name" value="SDR_fam"/>
</dbReference>
<dbReference type="InterPro" id="IPR057326">
    <property type="entry name" value="KR_dom"/>
</dbReference>
<keyword evidence="5" id="KW-1185">Reference proteome</keyword>
<reference evidence="4 5" key="1">
    <citation type="submission" date="2024-01" db="EMBL/GenBank/DDBJ databases">
        <title>Draft genome sequence of Gordonia sp. LSe1-13.</title>
        <authorList>
            <person name="Suphannarot A."/>
            <person name="Mingma R."/>
        </authorList>
    </citation>
    <scope>NUCLEOTIDE SEQUENCE [LARGE SCALE GENOMIC DNA]</scope>
    <source>
        <strain evidence="4 5">LSe1-13</strain>
    </source>
</reference>
<comment type="similarity">
    <text evidence="1">Belongs to the short-chain dehydrogenases/reductases (SDR) family.</text>
</comment>
<name>A0ABU7MJD2_9ACTN</name>
<dbReference type="Pfam" id="PF13561">
    <property type="entry name" value="adh_short_C2"/>
    <property type="match status" value="1"/>
</dbReference>
<evidence type="ECO:0000313" key="4">
    <source>
        <dbReference type="EMBL" id="MEE3853227.1"/>
    </source>
</evidence>
<dbReference type="PRINTS" id="PR00081">
    <property type="entry name" value="GDHRDH"/>
</dbReference>
<dbReference type="NCBIfam" id="NF005893">
    <property type="entry name" value="PRK07856.1"/>
    <property type="match status" value="1"/>
</dbReference>
<dbReference type="PANTHER" id="PTHR42760:SF135">
    <property type="entry name" value="BLL7886 PROTEIN"/>
    <property type="match status" value="1"/>
</dbReference>
<dbReference type="InterPro" id="IPR036291">
    <property type="entry name" value="NAD(P)-bd_dom_sf"/>
</dbReference>
<proteinExistence type="inferred from homology"/>
<feature type="domain" description="Ketoreductase" evidence="3">
    <location>
        <begin position="33"/>
        <end position="207"/>
    </location>
</feature>
<evidence type="ECO:0000256" key="2">
    <source>
        <dbReference type="SAM" id="MobiDB-lite"/>
    </source>
</evidence>
<dbReference type="PANTHER" id="PTHR42760">
    <property type="entry name" value="SHORT-CHAIN DEHYDROGENASES/REDUCTASES FAMILY MEMBER"/>
    <property type="match status" value="1"/>
</dbReference>
<sequence length="277" mass="27524">MKADGQTAGQAAGPEGGATPVPGRGLDLGLDKKVVLVTGGTRGVGAGIARVLADLGAVPVACGRNPTAGSDIEFIECDVRDADAVEAMVRGIAESHGRLDGVVNNAGGSPFALAADASPRFSSKIVELNLLAPLTVSRAAHAVMRDQATGGAIVNVSSVSGHRPSPGTSAYGAAKAGLDNAVTSLAIEWAPHVRINSVVCGSVLTEQAHLHFGDDAGVAAVGATIPMGRLAMPEDVGNAVAFLLSPLAGYITGSTLTVHGGGERPAFLAAATADNKV</sequence>